<proteinExistence type="predicted"/>
<evidence type="ECO:0000313" key="2">
    <source>
        <dbReference type="EMBL" id="UQS22295.1"/>
    </source>
</evidence>
<name>A0ABY4NQA8_9PSEU</name>
<feature type="compositionally biased region" description="Low complexity" evidence="1">
    <location>
        <begin position="160"/>
        <end position="175"/>
    </location>
</feature>
<sequence length="216" mass="22836">MTQQTSSSPPQAVREQAAESGSQVTGTAAEQAREVASEAQRQVRNLKDQGVDQLRAQARTSQQKAAGNLNSIADQLDRMSEQSESGIAQDIVREVSQRAKKVASWLDSREPGELVDELRGFARRKPGLFLAGAAAAGLLAGRLTRGVAAAVSEQSSGGAPQPRTPTETTYPTGTPAEMTYPTGTPTETAVHPPTTAMPPEGAYPGDYRGQHRVEPS</sequence>
<evidence type="ECO:0000256" key="1">
    <source>
        <dbReference type="SAM" id="MobiDB-lite"/>
    </source>
</evidence>
<feature type="region of interest" description="Disordered" evidence="1">
    <location>
        <begin position="1"/>
        <end position="41"/>
    </location>
</feature>
<accession>A0ABY4NQA8</accession>
<feature type="compositionally biased region" description="Polar residues" evidence="1">
    <location>
        <begin position="19"/>
        <end position="28"/>
    </location>
</feature>
<feature type="compositionally biased region" description="Polar residues" evidence="1">
    <location>
        <begin position="1"/>
        <end position="10"/>
    </location>
</feature>
<organism evidence="2 3">
    <name type="scientific">Amycolatopsis thermalba</name>
    <dbReference type="NCBI Taxonomy" id="944492"/>
    <lineage>
        <taxon>Bacteria</taxon>
        <taxon>Bacillati</taxon>
        <taxon>Actinomycetota</taxon>
        <taxon>Actinomycetes</taxon>
        <taxon>Pseudonocardiales</taxon>
        <taxon>Pseudonocardiaceae</taxon>
        <taxon>Amycolatopsis</taxon>
    </lineage>
</organism>
<dbReference type="EMBL" id="CP091196">
    <property type="protein sequence ID" value="UQS22295.1"/>
    <property type="molecule type" value="Genomic_DNA"/>
</dbReference>
<keyword evidence="3" id="KW-1185">Reference proteome</keyword>
<gene>
    <name evidence="2" type="ORF">L1857_05390</name>
</gene>
<protein>
    <recommendedName>
        <fullName evidence="4">DUF3618 domain-containing protein</fullName>
    </recommendedName>
</protein>
<dbReference type="Proteomes" id="UP000830158">
    <property type="component" value="Chromosome"/>
</dbReference>
<evidence type="ECO:0000313" key="3">
    <source>
        <dbReference type="Proteomes" id="UP000830158"/>
    </source>
</evidence>
<reference evidence="2" key="1">
    <citation type="submission" date="2022-01" db="EMBL/GenBank/DDBJ databases">
        <title>PSI-footprinting approach for the identification of protein synthesis inhibitor producers.</title>
        <authorList>
            <person name="Handel F."/>
            <person name="Kulik A."/>
            <person name="Wex K.W."/>
            <person name="Berscheid A."/>
            <person name="Saur J.S."/>
            <person name="Winkler A."/>
            <person name="Wibberg D."/>
            <person name="Kalinowski J."/>
            <person name="Broetz-Oesterhelt H."/>
            <person name="Mast Y."/>
        </authorList>
    </citation>
    <scope>NUCLEOTIDE SEQUENCE</scope>
    <source>
        <strain evidence="2">KNN 49.3e</strain>
    </source>
</reference>
<feature type="region of interest" description="Disordered" evidence="1">
    <location>
        <begin position="150"/>
        <end position="216"/>
    </location>
</feature>
<evidence type="ECO:0008006" key="4">
    <source>
        <dbReference type="Google" id="ProtNLM"/>
    </source>
</evidence>
<dbReference type="RefSeq" id="WP_094003829.1">
    <property type="nucleotide sequence ID" value="NZ_CP091196.1"/>
</dbReference>